<evidence type="ECO:0000313" key="7">
    <source>
        <dbReference type="EMBL" id="QDS77544.1"/>
    </source>
</evidence>
<evidence type="ECO:0000256" key="4">
    <source>
        <dbReference type="ARBA" id="ARBA00023004"/>
    </source>
</evidence>
<evidence type="ECO:0000256" key="3">
    <source>
        <dbReference type="ARBA" id="ARBA00023002"/>
    </source>
</evidence>
<dbReference type="InterPro" id="IPR050364">
    <property type="entry name" value="Cytochrome_P450_fung"/>
</dbReference>
<dbReference type="PANTHER" id="PTHR46300:SF6">
    <property type="entry name" value="CYTOCHROME P450 2C30"/>
    <property type="match status" value="1"/>
</dbReference>
<dbReference type="Proteomes" id="UP000316270">
    <property type="component" value="Chromosome 18"/>
</dbReference>
<keyword evidence="4 5" id="KW-0408">Iron</keyword>
<proteinExistence type="inferred from homology"/>
<dbReference type="GO" id="GO:0016705">
    <property type="term" value="F:oxidoreductase activity, acting on paired donors, with incorporation or reduction of molecular oxygen"/>
    <property type="evidence" value="ECO:0007669"/>
    <property type="project" value="InterPro"/>
</dbReference>
<reference evidence="7 8" key="1">
    <citation type="submission" date="2019-07" db="EMBL/GenBank/DDBJ databases">
        <title>Finished genome of Venturia effusa.</title>
        <authorList>
            <person name="Young C.A."/>
            <person name="Cox M.P."/>
            <person name="Ganley A.R.D."/>
            <person name="David W.J."/>
        </authorList>
    </citation>
    <scope>NUCLEOTIDE SEQUENCE [LARGE SCALE GENOMIC DNA]</scope>
    <source>
        <strain evidence="8">albino</strain>
    </source>
</reference>
<keyword evidence="6" id="KW-0503">Monooxygenase</keyword>
<dbReference type="PANTHER" id="PTHR46300">
    <property type="entry name" value="P450, PUTATIVE (EUROFUNG)-RELATED-RELATED"/>
    <property type="match status" value="1"/>
</dbReference>
<dbReference type="PROSITE" id="PS00086">
    <property type="entry name" value="CYTOCHROME_P450"/>
    <property type="match status" value="1"/>
</dbReference>
<dbReference type="Pfam" id="PF00067">
    <property type="entry name" value="p450"/>
    <property type="match status" value="1"/>
</dbReference>
<name>A0A517LPG6_9PEZI</name>
<dbReference type="GO" id="GO:0005506">
    <property type="term" value="F:iron ion binding"/>
    <property type="evidence" value="ECO:0007669"/>
    <property type="project" value="InterPro"/>
</dbReference>
<dbReference type="SUPFAM" id="SSF48264">
    <property type="entry name" value="Cytochrome P450"/>
    <property type="match status" value="1"/>
</dbReference>
<dbReference type="OrthoDB" id="1470350at2759"/>
<dbReference type="AlphaFoldDB" id="A0A517LPG6"/>
<dbReference type="GO" id="GO:0004497">
    <property type="term" value="F:monooxygenase activity"/>
    <property type="evidence" value="ECO:0007669"/>
    <property type="project" value="UniProtKB-KW"/>
</dbReference>
<keyword evidence="5 6" id="KW-0349">Heme</keyword>
<dbReference type="InterPro" id="IPR017972">
    <property type="entry name" value="Cyt_P450_CS"/>
</dbReference>
<dbReference type="GO" id="GO:0020037">
    <property type="term" value="F:heme binding"/>
    <property type="evidence" value="ECO:0007669"/>
    <property type="project" value="InterPro"/>
</dbReference>
<feature type="binding site" description="axial binding residue" evidence="5">
    <location>
        <position position="472"/>
    </location>
    <ligand>
        <name>heme</name>
        <dbReference type="ChEBI" id="CHEBI:30413"/>
    </ligand>
    <ligandPart>
        <name>Fe</name>
        <dbReference type="ChEBI" id="CHEBI:18248"/>
    </ligandPart>
</feature>
<sequence>MEDTTIINSSSESLLFIQGQDAILVAAPEPDHSFIRIAGQALLVLLALQTLVQLVKRYMFKPKYPRIPGPWQIPYIGRVHDLPLEYTWLKFKEWADEFGPMYMTKMFGNNLLVLTDENIVEDLLVKRAKIYSDRPMMRSLVDSKSTYGSMEYLPLMGKNEYWARQRKWAHLAISQTAKLNYRGVMDYEVRRMLYLLTKQPDDAQMLLEDMASRIMCTLAWDEPSVSKKNTIDARDLLHQISPCGPLTNLITPLWHLPYWINPWKQAEKNVRHDPLHAWQSERFSKVKAAMEKGTQRPCWAQRFLAESKHALSGEKEAANCVGMLALMGVLTVGGPLQYFLVSMVHHPEWFKKCQEEVDRVCQGRMPTLADSPNLPILRACIKETVRWRPNIPTGVGHELQEDDVYKGYFIPKGTRILPMEWGILRDPKKYPDPWNFHPERFLEPHWPTYKEPLTQFPTIKSMSPFGWGQRTCIGQGITEDENLLSCGGIAWGFDIDFKYTPEGEKIDVATDKSNSLLIIKPDKFEIDIRPRAGRREMIIEEFERAEEANERSKRECGKEVVA</sequence>
<evidence type="ECO:0000256" key="1">
    <source>
        <dbReference type="ARBA" id="ARBA00010617"/>
    </source>
</evidence>
<dbReference type="InterPro" id="IPR036396">
    <property type="entry name" value="Cyt_P450_sf"/>
</dbReference>
<evidence type="ECO:0008006" key="9">
    <source>
        <dbReference type="Google" id="ProtNLM"/>
    </source>
</evidence>
<keyword evidence="8" id="KW-1185">Reference proteome</keyword>
<evidence type="ECO:0000256" key="2">
    <source>
        <dbReference type="ARBA" id="ARBA00022723"/>
    </source>
</evidence>
<gene>
    <name evidence="7" type="ORF">FKW77_001060</name>
</gene>
<dbReference type="PRINTS" id="PR00463">
    <property type="entry name" value="EP450I"/>
</dbReference>
<keyword evidence="2 5" id="KW-0479">Metal-binding</keyword>
<dbReference type="InterPro" id="IPR001128">
    <property type="entry name" value="Cyt_P450"/>
</dbReference>
<organism evidence="7 8">
    <name type="scientific">Venturia effusa</name>
    <dbReference type="NCBI Taxonomy" id="50376"/>
    <lineage>
        <taxon>Eukaryota</taxon>
        <taxon>Fungi</taxon>
        <taxon>Dikarya</taxon>
        <taxon>Ascomycota</taxon>
        <taxon>Pezizomycotina</taxon>
        <taxon>Dothideomycetes</taxon>
        <taxon>Pleosporomycetidae</taxon>
        <taxon>Venturiales</taxon>
        <taxon>Venturiaceae</taxon>
        <taxon>Venturia</taxon>
    </lineage>
</organism>
<evidence type="ECO:0000313" key="8">
    <source>
        <dbReference type="Proteomes" id="UP000316270"/>
    </source>
</evidence>
<accession>A0A517LPG6</accession>
<evidence type="ECO:0000256" key="6">
    <source>
        <dbReference type="RuleBase" id="RU000461"/>
    </source>
</evidence>
<evidence type="ECO:0000256" key="5">
    <source>
        <dbReference type="PIRSR" id="PIRSR602401-1"/>
    </source>
</evidence>
<dbReference type="EMBL" id="CP042202">
    <property type="protein sequence ID" value="QDS77544.1"/>
    <property type="molecule type" value="Genomic_DNA"/>
</dbReference>
<keyword evidence="3 6" id="KW-0560">Oxidoreductase</keyword>
<dbReference type="Gene3D" id="1.10.630.10">
    <property type="entry name" value="Cytochrome P450"/>
    <property type="match status" value="1"/>
</dbReference>
<dbReference type="InterPro" id="IPR002401">
    <property type="entry name" value="Cyt_P450_E_grp-I"/>
</dbReference>
<dbReference type="STRING" id="50376.A0A517LPG6"/>
<protein>
    <recommendedName>
        <fullName evidence="9">Cytochrome P450</fullName>
    </recommendedName>
</protein>
<comment type="cofactor">
    <cofactor evidence="5">
        <name>heme</name>
        <dbReference type="ChEBI" id="CHEBI:30413"/>
    </cofactor>
</comment>
<comment type="similarity">
    <text evidence="1 6">Belongs to the cytochrome P450 family.</text>
</comment>